<dbReference type="Proteomes" id="UP000282106">
    <property type="component" value="Unassembled WGS sequence"/>
</dbReference>
<proteinExistence type="predicted"/>
<feature type="transmembrane region" description="Helical" evidence="1">
    <location>
        <begin position="257"/>
        <end position="274"/>
    </location>
</feature>
<comment type="caution">
    <text evidence="3">The sequence shown here is derived from an EMBL/GenBank/DDBJ whole genome shotgun (WGS) entry which is preliminary data.</text>
</comment>
<dbReference type="CDD" id="cd04179">
    <property type="entry name" value="DPM_DPG-synthase_like"/>
    <property type="match status" value="1"/>
</dbReference>
<keyword evidence="3" id="KW-0808">Transferase</keyword>
<keyword evidence="1" id="KW-0472">Membrane</keyword>
<gene>
    <name evidence="3" type="ORF">ED208_02425</name>
</gene>
<evidence type="ECO:0000313" key="3">
    <source>
        <dbReference type="EMBL" id="ROH93394.1"/>
    </source>
</evidence>
<accession>A0A3N0VL05</accession>
<evidence type="ECO:0000256" key="1">
    <source>
        <dbReference type="SAM" id="Phobius"/>
    </source>
</evidence>
<dbReference type="InterPro" id="IPR050256">
    <property type="entry name" value="Glycosyltransferase_2"/>
</dbReference>
<keyword evidence="1" id="KW-1133">Transmembrane helix</keyword>
<feature type="domain" description="Glycosyltransferase 2-like" evidence="2">
    <location>
        <begin position="6"/>
        <end position="157"/>
    </location>
</feature>
<protein>
    <submittedName>
        <fullName evidence="3">Glycosyltransferase family 2 protein</fullName>
    </submittedName>
</protein>
<dbReference type="EMBL" id="RJVO01000001">
    <property type="protein sequence ID" value="ROH93394.1"/>
    <property type="molecule type" value="Genomic_DNA"/>
</dbReference>
<dbReference type="InParanoid" id="A0A3N0VL05"/>
<dbReference type="PANTHER" id="PTHR48090">
    <property type="entry name" value="UNDECAPRENYL-PHOSPHATE 4-DEOXY-4-FORMAMIDO-L-ARABINOSE TRANSFERASE-RELATED"/>
    <property type="match status" value="1"/>
</dbReference>
<dbReference type="PANTHER" id="PTHR48090:SF7">
    <property type="entry name" value="RFBJ PROTEIN"/>
    <property type="match status" value="1"/>
</dbReference>
<dbReference type="Pfam" id="PF00535">
    <property type="entry name" value="Glycos_transf_2"/>
    <property type="match status" value="1"/>
</dbReference>
<organism evidence="3 4">
    <name type="scientific">Stagnimonas aquatica</name>
    <dbReference type="NCBI Taxonomy" id="2689987"/>
    <lineage>
        <taxon>Bacteria</taxon>
        <taxon>Pseudomonadati</taxon>
        <taxon>Pseudomonadota</taxon>
        <taxon>Gammaproteobacteria</taxon>
        <taxon>Nevskiales</taxon>
        <taxon>Nevskiaceae</taxon>
        <taxon>Stagnimonas</taxon>
    </lineage>
</organism>
<name>A0A3N0VL05_9GAMM</name>
<keyword evidence="1" id="KW-0812">Transmembrane</keyword>
<feature type="transmembrane region" description="Helical" evidence="1">
    <location>
        <begin position="212"/>
        <end position="245"/>
    </location>
</feature>
<dbReference type="InterPro" id="IPR029044">
    <property type="entry name" value="Nucleotide-diphossugar_trans"/>
</dbReference>
<dbReference type="Gene3D" id="3.90.550.10">
    <property type="entry name" value="Spore Coat Polysaccharide Biosynthesis Protein SpsA, Chain A"/>
    <property type="match status" value="1"/>
</dbReference>
<dbReference type="AlphaFoldDB" id="A0A3N0VL05"/>
<dbReference type="SUPFAM" id="SSF53448">
    <property type="entry name" value="Nucleotide-diphospho-sugar transferases"/>
    <property type="match status" value="1"/>
</dbReference>
<dbReference type="RefSeq" id="WP_123210249.1">
    <property type="nucleotide sequence ID" value="NZ_RJVO01000001.1"/>
</dbReference>
<sequence>MSAETSVIIPARNESASITPLVSALLRLPAIKEVIVVDDGSSDDTGARAAAAGARVIRHPVSRGNGAAIKSGARAANGEWLVMMDADGQHRAEDVPLLLSRLAEGHDLVVGTRSAQAHANLPRRLANGLYNWLASWLTGQPILDLTSGFRAVRRRAFVQFLPLLPNHFSYPTTSTMCLIRAGYGVHFEPVTVLARTAGTSSHIRPLKDGGRFFIIILKIATLYSPLKVFGTVAATLFAASVWYYAYTYVVAGRFTNAGALLFTTSILAFLIGLVSEQITQLLYATTRAPEDGHVDSSTN</sequence>
<evidence type="ECO:0000259" key="2">
    <source>
        <dbReference type="Pfam" id="PF00535"/>
    </source>
</evidence>
<keyword evidence="4" id="KW-1185">Reference proteome</keyword>
<dbReference type="InterPro" id="IPR001173">
    <property type="entry name" value="Glyco_trans_2-like"/>
</dbReference>
<reference evidence="3 4" key="1">
    <citation type="submission" date="2018-10" db="EMBL/GenBank/DDBJ databases">
        <authorList>
            <person name="Chen W.-M."/>
        </authorList>
    </citation>
    <scope>NUCLEOTIDE SEQUENCE [LARGE SCALE GENOMIC DNA]</scope>
    <source>
        <strain evidence="3 4">THS-13</strain>
    </source>
</reference>
<dbReference type="GO" id="GO:0016740">
    <property type="term" value="F:transferase activity"/>
    <property type="evidence" value="ECO:0007669"/>
    <property type="project" value="UniProtKB-KW"/>
</dbReference>
<evidence type="ECO:0000313" key="4">
    <source>
        <dbReference type="Proteomes" id="UP000282106"/>
    </source>
</evidence>